<dbReference type="PROSITE" id="PS50404">
    <property type="entry name" value="GST_NTER"/>
    <property type="match status" value="1"/>
</dbReference>
<gene>
    <name evidence="6" type="ORF">L4923_27700</name>
</gene>
<dbReference type="EC" id="2.5.1.18" evidence="1"/>
<dbReference type="InterPro" id="IPR010987">
    <property type="entry name" value="Glutathione-S-Trfase_C-like"/>
</dbReference>
<dbReference type="InterPro" id="IPR036249">
    <property type="entry name" value="Thioredoxin-like_sf"/>
</dbReference>
<comment type="caution">
    <text evidence="6">The sequence shown here is derived from an EMBL/GenBank/DDBJ whole genome shotgun (WGS) entry which is preliminary data.</text>
</comment>
<dbReference type="Pfam" id="PF13410">
    <property type="entry name" value="GST_C_2"/>
    <property type="match status" value="1"/>
</dbReference>
<sequence length="224" mass="25336">MQTLTLVSHHLCPYVQRAAIALTEKGVPFEKVLIDLADKPSWFLAVSPLGKVPLLIVRQPDRPQAVLFESSVICEYIEETRAGPKLHPSDPLLRAQHRAWMEFGSTILSDIWGLETTPEPAIYEQKRAVIAEKFERLEGVLGDGPYFAGKDFSLVDAVFAPVFRYFDLFDTIAETAVFAKTPRVRAWRAMLAERPSVRQAVGTDYQDRLHAFLRRHDAYLLKAA</sequence>
<protein>
    <recommendedName>
        <fullName evidence="1">glutathione transferase</fullName>
        <ecNumber evidence="1">2.5.1.18</ecNumber>
    </recommendedName>
</protein>
<organism evidence="6 7">
    <name type="scientific">Mesorhizobium retamae</name>
    <dbReference type="NCBI Taxonomy" id="2912854"/>
    <lineage>
        <taxon>Bacteria</taxon>
        <taxon>Pseudomonadati</taxon>
        <taxon>Pseudomonadota</taxon>
        <taxon>Alphaproteobacteria</taxon>
        <taxon>Hyphomicrobiales</taxon>
        <taxon>Phyllobacteriaceae</taxon>
        <taxon>Mesorhizobium</taxon>
    </lineage>
</organism>
<dbReference type="CDD" id="cd00299">
    <property type="entry name" value="GST_C_family"/>
    <property type="match status" value="1"/>
</dbReference>
<dbReference type="RefSeq" id="WP_239370330.1">
    <property type="nucleotide sequence ID" value="NZ_JAKREW010000055.1"/>
</dbReference>
<feature type="domain" description="GST N-terminal" evidence="4">
    <location>
        <begin position="2"/>
        <end position="85"/>
    </location>
</feature>
<proteinExistence type="predicted"/>
<dbReference type="Gene3D" id="3.40.30.10">
    <property type="entry name" value="Glutaredoxin"/>
    <property type="match status" value="1"/>
</dbReference>
<evidence type="ECO:0000259" key="5">
    <source>
        <dbReference type="PROSITE" id="PS50405"/>
    </source>
</evidence>
<evidence type="ECO:0000313" key="7">
    <source>
        <dbReference type="Proteomes" id="UP001201701"/>
    </source>
</evidence>
<dbReference type="InterPro" id="IPR040079">
    <property type="entry name" value="Glutathione_S-Trfase"/>
</dbReference>
<evidence type="ECO:0000259" key="4">
    <source>
        <dbReference type="PROSITE" id="PS50404"/>
    </source>
</evidence>
<dbReference type="Gene3D" id="1.20.1050.10">
    <property type="match status" value="1"/>
</dbReference>
<dbReference type="PANTHER" id="PTHR43968">
    <property type="match status" value="1"/>
</dbReference>
<evidence type="ECO:0000256" key="1">
    <source>
        <dbReference type="ARBA" id="ARBA00012452"/>
    </source>
</evidence>
<dbReference type="Pfam" id="PF13417">
    <property type="entry name" value="GST_N_3"/>
    <property type="match status" value="1"/>
</dbReference>
<dbReference type="SFLD" id="SFLDG00358">
    <property type="entry name" value="Main_(cytGST)"/>
    <property type="match status" value="1"/>
</dbReference>
<accession>A0ABS9QN15</accession>
<evidence type="ECO:0000256" key="3">
    <source>
        <dbReference type="ARBA" id="ARBA00047960"/>
    </source>
</evidence>
<evidence type="ECO:0000256" key="2">
    <source>
        <dbReference type="ARBA" id="ARBA00022679"/>
    </source>
</evidence>
<evidence type="ECO:0000313" key="6">
    <source>
        <dbReference type="EMBL" id="MCG7508827.1"/>
    </source>
</evidence>
<keyword evidence="2" id="KW-0808">Transferase</keyword>
<dbReference type="PANTHER" id="PTHR43968:SF6">
    <property type="entry name" value="GLUTATHIONE S-TRANSFERASE OMEGA"/>
    <property type="match status" value="1"/>
</dbReference>
<dbReference type="SFLD" id="SFLDG01152">
    <property type="entry name" value="Main.3:_Omega-_and_Tau-like"/>
    <property type="match status" value="1"/>
</dbReference>
<dbReference type="EMBL" id="JAKREW010000055">
    <property type="protein sequence ID" value="MCG7508827.1"/>
    <property type="molecule type" value="Genomic_DNA"/>
</dbReference>
<dbReference type="InterPro" id="IPR036282">
    <property type="entry name" value="Glutathione-S-Trfase_C_sf"/>
</dbReference>
<dbReference type="SFLD" id="SFLDS00019">
    <property type="entry name" value="Glutathione_Transferase_(cytos"/>
    <property type="match status" value="1"/>
</dbReference>
<dbReference type="Proteomes" id="UP001201701">
    <property type="component" value="Unassembled WGS sequence"/>
</dbReference>
<keyword evidence="7" id="KW-1185">Reference proteome</keyword>
<dbReference type="PROSITE" id="PS50405">
    <property type="entry name" value="GST_CTER"/>
    <property type="match status" value="1"/>
</dbReference>
<dbReference type="InterPro" id="IPR050983">
    <property type="entry name" value="GST_Omega/HSP26"/>
</dbReference>
<comment type="catalytic activity">
    <reaction evidence="3">
        <text>RX + glutathione = an S-substituted glutathione + a halide anion + H(+)</text>
        <dbReference type="Rhea" id="RHEA:16437"/>
        <dbReference type="ChEBI" id="CHEBI:15378"/>
        <dbReference type="ChEBI" id="CHEBI:16042"/>
        <dbReference type="ChEBI" id="CHEBI:17792"/>
        <dbReference type="ChEBI" id="CHEBI:57925"/>
        <dbReference type="ChEBI" id="CHEBI:90779"/>
        <dbReference type="EC" id="2.5.1.18"/>
    </reaction>
</comment>
<name>A0ABS9QN15_9HYPH</name>
<feature type="domain" description="GST C-terminal" evidence="5">
    <location>
        <begin position="90"/>
        <end position="220"/>
    </location>
</feature>
<dbReference type="SUPFAM" id="SSF47616">
    <property type="entry name" value="GST C-terminal domain-like"/>
    <property type="match status" value="1"/>
</dbReference>
<reference evidence="6 7" key="1">
    <citation type="submission" date="2022-02" db="EMBL/GenBank/DDBJ databases">
        <title>Draft genome sequence of Mezorhizobium retamae strain IRAMC:0171 isolated from Retama raetam nodules.</title>
        <authorList>
            <person name="Bengaied R."/>
            <person name="Sbissi I."/>
            <person name="Huber K."/>
            <person name="Ghodbane F."/>
            <person name="Nouioui I."/>
            <person name="Tarhouni M."/>
            <person name="Gtari M."/>
        </authorList>
    </citation>
    <scope>NUCLEOTIDE SEQUENCE [LARGE SCALE GENOMIC DNA]</scope>
    <source>
        <strain evidence="6 7">IRAMC:0171</strain>
    </source>
</reference>
<dbReference type="InterPro" id="IPR004045">
    <property type="entry name" value="Glutathione_S-Trfase_N"/>
</dbReference>
<dbReference type="InterPro" id="IPR045073">
    <property type="entry name" value="Omega/Tau-like"/>
</dbReference>
<dbReference type="SUPFAM" id="SSF52833">
    <property type="entry name" value="Thioredoxin-like"/>
    <property type="match status" value="1"/>
</dbReference>